<dbReference type="Proteomes" id="UP001141806">
    <property type="component" value="Unassembled WGS sequence"/>
</dbReference>
<accession>A0A9Q0KKD2</accession>
<evidence type="ECO:0000313" key="3">
    <source>
        <dbReference type="EMBL" id="KAJ4972233.1"/>
    </source>
</evidence>
<reference evidence="3" key="1">
    <citation type="journal article" date="2023" name="Plant J.">
        <title>The genome of the king protea, Protea cynaroides.</title>
        <authorList>
            <person name="Chang J."/>
            <person name="Duong T.A."/>
            <person name="Schoeman C."/>
            <person name="Ma X."/>
            <person name="Roodt D."/>
            <person name="Barker N."/>
            <person name="Li Z."/>
            <person name="Van de Peer Y."/>
            <person name="Mizrachi E."/>
        </authorList>
    </citation>
    <scope>NUCLEOTIDE SEQUENCE</scope>
    <source>
        <tissue evidence="3">Young leaves</tissue>
    </source>
</reference>
<comment type="caution">
    <text evidence="3">The sequence shown here is derived from an EMBL/GenBank/DDBJ whole genome shotgun (WGS) entry which is preliminary data.</text>
</comment>
<feature type="compositionally biased region" description="Pro residues" evidence="2">
    <location>
        <begin position="51"/>
        <end position="68"/>
    </location>
</feature>
<feature type="compositionally biased region" description="Low complexity" evidence="2">
    <location>
        <begin position="119"/>
        <end position="136"/>
    </location>
</feature>
<evidence type="ECO:0000256" key="2">
    <source>
        <dbReference type="SAM" id="MobiDB-lite"/>
    </source>
</evidence>
<keyword evidence="1" id="KW-0175">Coiled coil</keyword>
<name>A0A9Q0KKD2_9MAGN</name>
<evidence type="ECO:0000313" key="4">
    <source>
        <dbReference type="Proteomes" id="UP001141806"/>
    </source>
</evidence>
<feature type="compositionally biased region" description="Basic residues" evidence="2">
    <location>
        <begin position="1"/>
        <end position="15"/>
    </location>
</feature>
<feature type="compositionally biased region" description="Pro residues" evidence="2">
    <location>
        <begin position="142"/>
        <end position="153"/>
    </location>
</feature>
<feature type="coiled-coil region" evidence="1">
    <location>
        <begin position="264"/>
        <end position="298"/>
    </location>
</feature>
<dbReference type="EMBL" id="JAMYWD010000005">
    <property type="protein sequence ID" value="KAJ4972233.1"/>
    <property type="molecule type" value="Genomic_DNA"/>
</dbReference>
<feature type="region of interest" description="Disordered" evidence="2">
    <location>
        <begin position="119"/>
        <end position="170"/>
    </location>
</feature>
<evidence type="ECO:0000256" key="1">
    <source>
        <dbReference type="SAM" id="Coils"/>
    </source>
</evidence>
<gene>
    <name evidence="3" type="ORF">NE237_005332</name>
</gene>
<feature type="compositionally biased region" description="Low complexity" evidence="2">
    <location>
        <begin position="69"/>
        <end position="83"/>
    </location>
</feature>
<feature type="region of interest" description="Disordered" evidence="2">
    <location>
        <begin position="1"/>
        <end position="102"/>
    </location>
</feature>
<protein>
    <submittedName>
        <fullName evidence="3">Uncharacterized protein</fullName>
    </submittedName>
</protein>
<feature type="coiled-coil region" evidence="1">
    <location>
        <begin position="404"/>
        <end position="438"/>
    </location>
</feature>
<proteinExistence type="predicted"/>
<feature type="compositionally biased region" description="Low complexity" evidence="2">
    <location>
        <begin position="93"/>
        <end position="102"/>
    </location>
</feature>
<dbReference type="AlphaFoldDB" id="A0A9Q0KKD2"/>
<keyword evidence="4" id="KW-1185">Reference proteome</keyword>
<sequence length="458" mass="50099">MHQLKRRRLNPKAPRRIFPEDTPQDVLSRIPPGPPALQVLLPEEASTIPSSPTPPVGPAPVDPSPPSSPGNMGSIPSSPIPSMVAPDSGVADSLSVPSSSVTAPSPLVLAVPLQAIPCTSSFPPSEEPSSTTPSSSGAVDPPSLPSGPSPAPGPSSTTAGPPIFAPSWRVHSTDSGLRNRAVAQEVVHHTWLPTDAQTLRPVSLEVLDRNQSAAIYQLIYGSNHYHRMLSTTLDRLLGAQAAALESQRLMVVAQNERDAAVAAKAEMEGQLKVADKRLVEAEERFIKAEDLAQEVEFKCRVVEASLDQNRRWLSEENFRYRRLDEQFTTRAKVFETTKKELSEVRLSNEVMQEQAIANSKLMIQLEKEVMDLQNARDDWTAGKEKLQMEKDELSVDVVRVAMTEEALRNDLTTSQATVARLTEELTHAQSLLSSSREETLKALLDSEDIEGLFRRERA</sequence>
<organism evidence="3 4">
    <name type="scientific">Protea cynaroides</name>
    <dbReference type="NCBI Taxonomy" id="273540"/>
    <lineage>
        <taxon>Eukaryota</taxon>
        <taxon>Viridiplantae</taxon>
        <taxon>Streptophyta</taxon>
        <taxon>Embryophyta</taxon>
        <taxon>Tracheophyta</taxon>
        <taxon>Spermatophyta</taxon>
        <taxon>Magnoliopsida</taxon>
        <taxon>Proteales</taxon>
        <taxon>Proteaceae</taxon>
        <taxon>Protea</taxon>
    </lineage>
</organism>